<dbReference type="AlphaFoldDB" id="G7YSA7"/>
<dbReference type="Gene3D" id="2.60.40.10">
    <property type="entry name" value="Immunoglobulins"/>
    <property type="match status" value="2"/>
</dbReference>
<evidence type="ECO:0000313" key="3">
    <source>
        <dbReference type="Proteomes" id="UP000008909"/>
    </source>
</evidence>
<dbReference type="InterPro" id="IPR013783">
    <property type="entry name" value="Ig-like_fold"/>
</dbReference>
<evidence type="ECO:0000313" key="2">
    <source>
        <dbReference type="EMBL" id="GAA55837.1"/>
    </source>
</evidence>
<dbReference type="InterPro" id="IPR036116">
    <property type="entry name" value="FN3_sf"/>
</dbReference>
<name>G7YSA7_CLOSI</name>
<reference key="2">
    <citation type="submission" date="2011-10" db="EMBL/GenBank/DDBJ databases">
        <title>The genome and transcriptome sequence of Clonorchis sinensis provide insights into the carcinogenic liver fluke.</title>
        <authorList>
            <person name="Wang X."/>
            <person name="Huang Y."/>
            <person name="Chen W."/>
            <person name="Liu H."/>
            <person name="Guo L."/>
            <person name="Chen Y."/>
            <person name="Luo F."/>
            <person name="Zhou W."/>
            <person name="Sun J."/>
            <person name="Mao Q."/>
            <person name="Liang P."/>
            <person name="Zhou C."/>
            <person name="Tian Y."/>
            <person name="Men J."/>
            <person name="Lv X."/>
            <person name="Huang L."/>
            <person name="Zhou J."/>
            <person name="Hu Y."/>
            <person name="Li R."/>
            <person name="Zhang F."/>
            <person name="Lei H."/>
            <person name="Li X."/>
            <person name="Hu X."/>
            <person name="Liang C."/>
            <person name="Xu J."/>
            <person name="Wu Z."/>
            <person name="Yu X."/>
        </authorList>
    </citation>
    <scope>NUCLEOTIDE SEQUENCE</scope>
    <source>
        <strain>Henan</strain>
    </source>
</reference>
<dbReference type="PANTHER" id="PTHR47135">
    <property type="entry name" value="FIBRONECTIN TYPE III DOMAIN-CONTAINING PROTEIN 7"/>
    <property type="match status" value="1"/>
</dbReference>
<reference evidence="2" key="1">
    <citation type="journal article" date="2011" name="Genome Biol.">
        <title>The draft genome of the carcinogenic human liver fluke Clonorchis sinensis.</title>
        <authorList>
            <person name="Wang X."/>
            <person name="Chen W."/>
            <person name="Huang Y."/>
            <person name="Sun J."/>
            <person name="Men J."/>
            <person name="Liu H."/>
            <person name="Luo F."/>
            <person name="Guo L."/>
            <person name="Lv X."/>
            <person name="Deng C."/>
            <person name="Zhou C."/>
            <person name="Fan Y."/>
            <person name="Li X."/>
            <person name="Huang L."/>
            <person name="Hu Y."/>
            <person name="Liang C."/>
            <person name="Hu X."/>
            <person name="Xu J."/>
            <person name="Yu X."/>
        </authorList>
    </citation>
    <scope>NUCLEOTIDE SEQUENCE [LARGE SCALE GENOMIC DNA]</scope>
    <source>
        <strain evidence="2">Henan</strain>
    </source>
</reference>
<dbReference type="EMBL" id="DF144094">
    <property type="protein sequence ID" value="GAA55837.1"/>
    <property type="molecule type" value="Genomic_DNA"/>
</dbReference>
<dbReference type="Proteomes" id="UP000008909">
    <property type="component" value="Unassembled WGS sequence"/>
</dbReference>
<feature type="domain" description="Fibronectin type-III" evidence="1">
    <location>
        <begin position="219"/>
        <end position="311"/>
    </location>
</feature>
<dbReference type="SUPFAM" id="SSF49265">
    <property type="entry name" value="Fibronectin type III"/>
    <property type="match status" value="2"/>
</dbReference>
<dbReference type="InterPro" id="IPR003961">
    <property type="entry name" value="FN3_dom"/>
</dbReference>
<dbReference type="CDD" id="cd00063">
    <property type="entry name" value="FN3"/>
    <property type="match status" value="2"/>
</dbReference>
<protein>
    <submittedName>
        <fullName evidence="2">Phosphotidylinositol phosphatase PTPRQ-like</fullName>
    </submittedName>
</protein>
<gene>
    <name evidence="2" type="ORF">CLF_109150</name>
</gene>
<dbReference type="PROSITE" id="PS50853">
    <property type="entry name" value="FN3"/>
    <property type="match status" value="2"/>
</dbReference>
<organism evidence="2 3">
    <name type="scientific">Clonorchis sinensis</name>
    <name type="common">Chinese liver fluke</name>
    <dbReference type="NCBI Taxonomy" id="79923"/>
    <lineage>
        <taxon>Eukaryota</taxon>
        <taxon>Metazoa</taxon>
        <taxon>Spiralia</taxon>
        <taxon>Lophotrochozoa</taxon>
        <taxon>Platyhelminthes</taxon>
        <taxon>Trematoda</taxon>
        <taxon>Digenea</taxon>
        <taxon>Opisthorchiida</taxon>
        <taxon>Opisthorchiata</taxon>
        <taxon>Opisthorchiidae</taxon>
        <taxon>Clonorchis</taxon>
    </lineage>
</organism>
<evidence type="ECO:0000259" key="1">
    <source>
        <dbReference type="PROSITE" id="PS50853"/>
    </source>
</evidence>
<dbReference type="SMART" id="SM00060">
    <property type="entry name" value="FN3"/>
    <property type="match status" value="5"/>
</dbReference>
<sequence>MTNGQKIMRVELAKGLQPNTVSSAYCSAPEKPYNISVKIKPFVDDRVLANISWAYNSTCAISTFNVTGKNPAGKMITESIKKKHVALYWQDRCYPLPFAVRAVSSIGVDGDTSEKYIVFHEAPNTPMDVHLLRLGQTTWSVSWNDSSQCQNYSGYHYTVAVYDKENQWVKEQNTTERSTTLENLDWCLEYWVRVRAIGSAGRSNESTALKLQESSAPNMLTDIQLSRLAHTKWMVSWNDSSECQNYSGYHYTVAVYDTENQLVNEQNTTDQSMILEDLDWCLEYWVRVRAIGPAGWSNESTALKLQDTVAPKTPTNLRIYKAKESQNWLLFWDDSSECQAHPDYHYILSIYNLYYQRVLQKNVNGKYVTLEDFYVCAGFWIRLRSIASWGQSKDSLAVRLSDFAAPRPPTNFRMDGNAGSHAWFLSWDDRSECQTYPGYHYLVSIFDRHDQRALQKRVRTKYVMLDDFYVCADFRVRIRSVGSGEQSIESPAVRLSEFSGKQPEPPYNVMIQLQVLKRMVTVYWTQNCARSFTVAFYVGTLVTRMESTYRNTMTFGNLPRNQSLHVGITAISEYGMSDEAPSSLFYITPS</sequence>
<accession>G7YSA7</accession>
<keyword evidence="3" id="KW-1185">Reference proteome</keyword>
<feature type="domain" description="Fibronectin type-III" evidence="1">
    <location>
        <begin position="125"/>
        <end position="218"/>
    </location>
</feature>
<proteinExistence type="predicted"/>
<dbReference type="Pfam" id="PF00041">
    <property type="entry name" value="fn3"/>
    <property type="match status" value="1"/>
</dbReference>
<dbReference type="PANTHER" id="PTHR47135:SF1">
    <property type="entry name" value="FIBRONECTIN TYPE III DOMAIN-CONTAINING PROTEIN 7"/>
    <property type="match status" value="1"/>
</dbReference>